<protein>
    <submittedName>
        <fullName evidence="1">Uncharacterized protein</fullName>
    </submittedName>
</protein>
<sequence>MEQTRRWLSKLRGEGLVERVTLPRRGRLRAWFPTEYGVWVLAPGRRRAPIGRAALMVEPIPLHRARSANGHESAECVVHQYDQIL</sequence>
<dbReference type="AlphaFoldDB" id="A0A917YAW8"/>
<dbReference type="EMBL" id="BMMM01000014">
    <property type="protein sequence ID" value="GGN81516.1"/>
    <property type="molecule type" value="Genomic_DNA"/>
</dbReference>
<evidence type="ECO:0000313" key="1">
    <source>
        <dbReference type="EMBL" id="GGN81516.1"/>
    </source>
</evidence>
<reference evidence="1 2" key="1">
    <citation type="journal article" date="2014" name="Int. J. Syst. Evol. Microbiol.">
        <title>Complete genome sequence of Corynebacterium casei LMG S-19264T (=DSM 44701T), isolated from a smear-ripened cheese.</title>
        <authorList>
            <consortium name="US DOE Joint Genome Institute (JGI-PGF)"/>
            <person name="Walter F."/>
            <person name="Albersmeier A."/>
            <person name="Kalinowski J."/>
            <person name="Ruckert C."/>
        </authorList>
    </citation>
    <scope>NUCLEOTIDE SEQUENCE [LARGE SCALE GENOMIC DNA]</scope>
    <source>
        <strain evidence="1 2">CGMCC 4.7111</strain>
    </source>
</reference>
<name>A0A917YAW8_9ACTN</name>
<dbReference type="Proteomes" id="UP000600365">
    <property type="component" value="Unassembled WGS sequence"/>
</dbReference>
<evidence type="ECO:0000313" key="2">
    <source>
        <dbReference type="Proteomes" id="UP000600365"/>
    </source>
</evidence>
<accession>A0A917YAW8</accession>
<comment type="caution">
    <text evidence="1">The sequence shown here is derived from an EMBL/GenBank/DDBJ whole genome shotgun (WGS) entry which is preliminary data.</text>
</comment>
<proteinExistence type="predicted"/>
<keyword evidence="2" id="KW-1185">Reference proteome</keyword>
<gene>
    <name evidence="1" type="ORF">GCM10011579_068180</name>
</gene>
<organism evidence="1 2">
    <name type="scientific">Streptomyces albiflavescens</name>
    <dbReference type="NCBI Taxonomy" id="1623582"/>
    <lineage>
        <taxon>Bacteria</taxon>
        <taxon>Bacillati</taxon>
        <taxon>Actinomycetota</taxon>
        <taxon>Actinomycetes</taxon>
        <taxon>Kitasatosporales</taxon>
        <taxon>Streptomycetaceae</taxon>
        <taxon>Streptomyces</taxon>
    </lineage>
</organism>